<name>A0A1Q5UEJ8_9EURO</name>
<dbReference type="AlphaFoldDB" id="A0A1Q5UEJ8"/>
<dbReference type="EMBL" id="MNBE01000310">
    <property type="protein sequence ID" value="OKP10900.1"/>
    <property type="molecule type" value="Genomic_DNA"/>
</dbReference>
<evidence type="ECO:0000313" key="1">
    <source>
        <dbReference type="EMBL" id="OKP10900.1"/>
    </source>
</evidence>
<organism evidence="1 2">
    <name type="scientific">Penicillium subrubescens</name>
    <dbReference type="NCBI Taxonomy" id="1316194"/>
    <lineage>
        <taxon>Eukaryota</taxon>
        <taxon>Fungi</taxon>
        <taxon>Dikarya</taxon>
        <taxon>Ascomycota</taxon>
        <taxon>Pezizomycotina</taxon>
        <taxon>Eurotiomycetes</taxon>
        <taxon>Eurotiomycetidae</taxon>
        <taxon>Eurotiales</taxon>
        <taxon>Aspergillaceae</taxon>
        <taxon>Penicillium</taxon>
    </lineage>
</organism>
<accession>A0A1Q5UEJ8</accession>
<dbReference type="Proteomes" id="UP000186955">
    <property type="component" value="Unassembled WGS sequence"/>
</dbReference>
<sequence length="106" mass="11725">MATRDQMTARNAGCAILRWIFLPQPHLPRDSNLDQFAADGEKLTQSFGDLWSIFAVTTADLSMGQIICSLNALDKCQIDERGGLMEAVMRFHQGGVRNGNTRIGIE</sequence>
<dbReference type="STRING" id="1316194.A0A1Q5UEJ8"/>
<proteinExistence type="predicted"/>
<gene>
    <name evidence="1" type="ORF">PENSUB_3720</name>
</gene>
<keyword evidence="2" id="KW-1185">Reference proteome</keyword>
<evidence type="ECO:0000313" key="2">
    <source>
        <dbReference type="Proteomes" id="UP000186955"/>
    </source>
</evidence>
<comment type="caution">
    <text evidence="1">The sequence shown here is derived from an EMBL/GenBank/DDBJ whole genome shotgun (WGS) entry which is preliminary data.</text>
</comment>
<reference evidence="1 2" key="1">
    <citation type="submission" date="2016-10" db="EMBL/GenBank/DDBJ databases">
        <title>Genome sequence of the ascomycete fungus Penicillium subrubescens.</title>
        <authorList>
            <person name="De Vries R.P."/>
            <person name="Peng M."/>
            <person name="Dilokpimol A."/>
            <person name="Hilden K."/>
            <person name="Makela M.R."/>
            <person name="Grigoriev I."/>
            <person name="Riley R."/>
            <person name="Granchi Z."/>
        </authorList>
    </citation>
    <scope>NUCLEOTIDE SEQUENCE [LARGE SCALE GENOMIC DNA]</scope>
    <source>
        <strain evidence="1 2">CBS 132785</strain>
    </source>
</reference>
<protein>
    <submittedName>
        <fullName evidence="1">Uncharacterized protein</fullName>
    </submittedName>
</protein>